<evidence type="ECO:0000259" key="2">
    <source>
        <dbReference type="SMART" id="SM00899"/>
    </source>
</evidence>
<dbReference type="InterPro" id="IPR008988">
    <property type="entry name" value="Transcriptional_repressor_C"/>
</dbReference>
<dbReference type="Proteomes" id="UP000319771">
    <property type="component" value="Unassembled WGS sequence"/>
</dbReference>
<dbReference type="PANTHER" id="PTHR42954">
    <property type="entry name" value="FE(2+) TRANSPORT PROTEIN A"/>
    <property type="match status" value="1"/>
</dbReference>
<dbReference type="GO" id="GO:0046914">
    <property type="term" value="F:transition metal ion binding"/>
    <property type="evidence" value="ECO:0007669"/>
    <property type="project" value="InterPro"/>
</dbReference>
<dbReference type="InterPro" id="IPR038157">
    <property type="entry name" value="FeoA_core_dom"/>
</dbReference>
<gene>
    <name evidence="3" type="ORF">E6K81_07800</name>
</gene>
<sequence length="86" mass="9213">MAGRDAHATGERSLDQLVPGERGLILRIDADPGITRRLMELGLVPGTVVELVRTAPLGDPLELAVRGLHLSLRRSEAGHIHVAQHG</sequence>
<dbReference type="Gene3D" id="2.30.30.90">
    <property type="match status" value="1"/>
</dbReference>
<dbReference type="PANTHER" id="PTHR42954:SF2">
    <property type="entry name" value="FE(2+) TRANSPORT PROTEIN A"/>
    <property type="match status" value="1"/>
</dbReference>
<keyword evidence="1" id="KW-0408">Iron</keyword>
<dbReference type="SUPFAM" id="SSF50037">
    <property type="entry name" value="C-terminal domain of transcriptional repressors"/>
    <property type="match status" value="1"/>
</dbReference>
<evidence type="ECO:0000313" key="4">
    <source>
        <dbReference type="Proteomes" id="UP000319771"/>
    </source>
</evidence>
<name>A0A538U8W0_UNCEI</name>
<comment type="caution">
    <text evidence="3">The sequence shown here is derived from an EMBL/GenBank/DDBJ whole genome shotgun (WGS) entry which is preliminary data.</text>
</comment>
<reference evidence="3 4" key="1">
    <citation type="journal article" date="2019" name="Nat. Microbiol.">
        <title>Mediterranean grassland soil C-N compound turnover is dependent on rainfall and depth, and is mediated by genomically divergent microorganisms.</title>
        <authorList>
            <person name="Diamond S."/>
            <person name="Andeer P.F."/>
            <person name="Li Z."/>
            <person name="Crits-Christoph A."/>
            <person name="Burstein D."/>
            <person name="Anantharaman K."/>
            <person name="Lane K.R."/>
            <person name="Thomas B.C."/>
            <person name="Pan C."/>
            <person name="Northen T.R."/>
            <person name="Banfield J.F."/>
        </authorList>
    </citation>
    <scope>NUCLEOTIDE SEQUENCE [LARGE SCALE GENOMIC DNA]</scope>
    <source>
        <strain evidence="3">WS_11</strain>
    </source>
</reference>
<accession>A0A538U8W0</accession>
<dbReference type="InterPro" id="IPR052713">
    <property type="entry name" value="FeoA"/>
</dbReference>
<feature type="domain" description="Ferrous iron transporter FeoA-like" evidence="2">
    <location>
        <begin position="12"/>
        <end position="84"/>
    </location>
</feature>
<dbReference type="InterPro" id="IPR007167">
    <property type="entry name" value="Fe-transptr_FeoA-like"/>
</dbReference>
<organism evidence="3 4">
    <name type="scientific">Eiseniibacteriota bacterium</name>
    <dbReference type="NCBI Taxonomy" id="2212470"/>
    <lineage>
        <taxon>Bacteria</taxon>
        <taxon>Candidatus Eiseniibacteriota</taxon>
    </lineage>
</organism>
<protein>
    <submittedName>
        <fullName evidence="3">Ferrous iron transport protein A</fullName>
    </submittedName>
</protein>
<proteinExistence type="predicted"/>
<dbReference type="Pfam" id="PF04023">
    <property type="entry name" value="FeoA"/>
    <property type="match status" value="1"/>
</dbReference>
<evidence type="ECO:0000256" key="1">
    <source>
        <dbReference type="ARBA" id="ARBA00023004"/>
    </source>
</evidence>
<dbReference type="SMART" id="SM00899">
    <property type="entry name" value="FeoA"/>
    <property type="match status" value="1"/>
</dbReference>
<evidence type="ECO:0000313" key="3">
    <source>
        <dbReference type="EMBL" id="TMQ72300.1"/>
    </source>
</evidence>
<dbReference type="AlphaFoldDB" id="A0A538U8W0"/>
<dbReference type="EMBL" id="VBPB01000113">
    <property type="protein sequence ID" value="TMQ72300.1"/>
    <property type="molecule type" value="Genomic_DNA"/>
</dbReference>